<sequence>MVAAESTTAGDIFGAIGEEQHSQSFCARPAVATLYSGVGDALAVRGVKNLESLGMVPGAAVMRNRTRGSACLGPRSYGGQQWVGLGPLLPQTRAAADGTAFAERLAPCEQPNGVASAARLVPFTSSHSHQVGGRAGPSFRHRRRGHGPPSARSLQRVPGLRTHLPQGPGQTTDPWMPQDFKATRLLQGCKAARLQAMSMLSYHGRSSPNPAPCPTPLSRTCFAPAGARVSRRATKHHVDVSAAERPPPASNPTDAASCVGPLPPPPLSLPDMAHVLPIPAPGAAELLHHGCGHDSSALVCLCDRCKDRHRLHDRPALTSTVNAEPSMPFSKSDALARGSAAQTRLTLCWDRHACLRCIATNRECDVPALTSNPTTSHPSRSENACASSLPPVVRRTIRALLLRNPETPDVFSRPALVQPFAPARTLQQPEVTGARLACTARPRALKVATWPLRWNLTLVVAKPPFFGQLSHPISCASKGETVQPVGIVPSAARRSVQRLSCGALRRAGICRYGLWSRPRRICLLPSPSVHLQARRRHLPASSWMAPRSRQCPNIAGTYLMPAASHCQCDPKDAVAGPTKST</sequence>
<feature type="region of interest" description="Disordered" evidence="1">
    <location>
        <begin position="125"/>
        <end position="157"/>
    </location>
</feature>
<keyword evidence="3" id="KW-1185">Reference proteome</keyword>
<dbReference type="EMBL" id="JAWRVI010000034">
    <property type="protein sequence ID" value="KAK4087186.1"/>
    <property type="molecule type" value="Genomic_DNA"/>
</dbReference>
<protein>
    <submittedName>
        <fullName evidence="2">Uncharacterized protein</fullName>
    </submittedName>
</protein>
<evidence type="ECO:0000256" key="1">
    <source>
        <dbReference type="SAM" id="MobiDB-lite"/>
    </source>
</evidence>
<evidence type="ECO:0000313" key="2">
    <source>
        <dbReference type="EMBL" id="KAK4087186.1"/>
    </source>
</evidence>
<reference evidence="2 3" key="1">
    <citation type="journal article" date="2024" name="Microbiol. Resour. Announc.">
        <title>Genome annotations for the ascomycete fungi Trichoderma harzianum, Trichoderma aggressivum, and Purpureocillium lilacinum.</title>
        <authorList>
            <person name="Beijen E.P.W."/>
            <person name="Ohm R.A."/>
        </authorList>
    </citation>
    <scope>NUCLEOTIDE SEQUENCE [LARGE SCALE GENOMIC DNA]</scope>
    <source>
        <strain evidence="2 3">CBS 150709</strain>
    </source>
</reference>
<evidence type="ECO:0000313" key="3">
    <source>
        <dbReference type="Proteomes" id="UP001287286"/>
    </source>
</evidence>
<comment type="caution">
    <text evidence="2">The sequence shown here is derived from an EMBL/GenBank/DDBJ whole genome shotgun (WGS) entry which is preliminary data.</text>
</comment>
<proteinExistence type="predicted"/>
<accession>A0ABR0BTG5</accession>
<dbReference type="Proteomes" id="UP001287286">
    <property type="component" value="Unassembled WGS sequence"/>
</dbReference>
<name>A0ABR0BTG5_PURLI</name>
<organism evidence="2 3">
    <name type="scientific">Purpureocillium lilacinum</name>
    <name type="common">Paecilomyces lilacinus</name>
    <dbReference type="NCBI Taxonomy" id="33203"/>
    <lineage>
        <taxon>Eukaryota</taxon>
        <taxon>Fungi</taxon>
        <taxon>Dikarya</taxon>
        <taxon>Ascomycota</taxon>
        <taxon>Pezizomycotina</taxon>
        <taxon>Sordariomycetes</taxon>
        <taxon>Hypocreomycetidae</taxon>
        <taxon>Hypocreales</taxon>
        <taxon>Ophiocordycipitaceae</taxon>
        <taxon>Purpureocillium</taxon>
    </lineage>
</organism>
<gene>
    <name evidence="2" type="ORF">Purlil1_8484</name>
</gene>